<feature type="signal peptide" evidence="1">
    <location>
        <begin position="1"/>
        <end position="18"/>
    </location>
</feature>
<name>A0A3S9SL09_EIKCO</name>
<proteinExistence type="predicted"/>
<protein>
    <submittedName>
        <fullName evidence="2">Uncharacterized protein</fullName>
    </submittedName>
</protein>
<sequence length="129" mass="14985">MFRKIIVLSILFPTLAVAQPPIRDCRAFLLDMSVLGFRTGACHQNERHPQLIRLAKRQSECSATWENPQIQAESREIYRTLQDEFINDAITPETVDTILASKQIDVSQTEFCKAYDRQLEEMARRYLQP</sequence>
<dbReference type="OrthoDB" id="8611956at2"/>
<reference evidence="2 3" key="1">
    <citation type="submission" date="2018-12" db="EMBL/GenBank/DDBJ databases">
        <title>Genome sequencing of Eikenella corrodens KCOM 3110 (= JS217).</title>
        <authorList>
            <person name="Koo J.-K."/>
            <person name="Park S.-N."/>
            <person name="Lim Y.K."/>
        </authorList>
    </citation>
    <scope>NUCLEOTIDE SEQUENCE [LARGE SCALE GENOMIC DNA]</scope>
    <source>
        <strain evidence="2 3">KCOM 3110</strain>
    </source>
</reference>
<accession>A0A3S9SL09</accession>
<dbReference type="AlphaFoldDB" id="A0A3S9SL09"/>
<organism evidence="2 3">
    <name type="scientific">Eikenella corrodens</name>
    <dbReference type="NCBI Taxonomy" id="539"/>
    <lineage>
        <taxon>Bacteria</taxon>
        <taxon>Pseudomonadati</taxon>
        <taxon>Pseudomonadota</taxon>
        <taxon>Betaproteobacteria</taxon>
        <taxon>Neisseriales</taxon>
        <taxon>Neisseriaceae</taxon>
        <taxon>Eikenella</taxon>
    </lineage>
</organism>
<keyword evidence="1" id="KW-0732">Signal</keyword>
<dbReference type="RefSeq" id="WP_126983705.1">
    <property type="nucleotide sequence ID" value="NZ_CP034670.1"/>
</dbReference>
<evidence type="ECO:0000313" key="3">
    <source>
        <dbReference type="Proteomes" id="UP000282435"/>
    </source>
</evidence>
<evidence type="ECO:0000313" key="2">
    <source>
        <dbReference type="EMBL" id="AZR60231.1"/>
    </source>
</evidence>
<feature type="chain" id="PRO_5019256842" evidence="1">
    <location>
        <begin position="19"/>
        <end position="129"/>
    </location>
</feature>
<evidence type="ECO:0000256" key="1">
    <source>
        <dbReference type="SAM" id="SignalP"/>
    </source>
</evidence>
<dbReference type="Proteomes" id="UP000282435">
    <property type="component" value="Chromosome"/>
</dbReference>
<dbReference type="EMBL" id="CP034670">
    <property type="protein sequence ID" value="AZR60231.1"/>
    <property type="molecule type" value="Genomic_DNA"/>
</dbReference>
<gene>
    <name evidence="2" type="ORF">ELB75_09480</name>
</gene>